<dbReference type="AlphaFoldDB" id="A0A180GCZ0"/>
<dbReference type="EnsemblFungi" id="PTTG_28293-t43_1">
    <property type="protein sequence ID" value="PTTG_28293-t43_1-p1"/>
    <property type="gene ID" value="PTTG_28293"/>
</dbReference>
<reference evidence="2" key="2">
    <citation type="submission" date="2016-05" db="EMBL/GenBank/DDBJ databases">
        <title>Comparative analysis highlights variable genome content of wheat rusts and divergence of the mating loci.</title>
        <authorList>
            <person name="Cuomo C.A."/>
            <person name="Bakkeren G."/>
            <person name="Szabo L."/>
            <person name="Khalil H."/>
            <person name="Joly D."/>
            <person name="Goldberg J."/>
            <person name="Young S."/>
            <person name="Zeng Q."/>
            <person name="Fellers J."/>
        </authorList>
    </citation>
    <scope>NUCLEOTIDE SEQUENCE [LARGE SCALE GENOMIC DNA]</scope>
    <source>
        <strain evidence="2">1-1 BBBD Race 1</strain>
    </source>
</reference>
<reference evidence="2" key="1">
    <citation type="submission" date="2009-11" db="EMBL/GenBank/DDBJ databases">
        <authorList>
            <consortium name="The Broad Institute Genome Sequencing Platform"/>
            <person name="Ward D."/>
            <person name="Feldgarden M."/>
            <person name="Earl A."/>
            <person name="Young S.K."/>
            <person name="Zeng Q."/>
            <person name="Koehrsen M."/>
            <person name="Alvarado L."/>
            <person name="Berlin A."/>
            <person name="Bochicchio J."/>
            <person name="Borenstein D."/>
            <person name="Chapman S.B."/>
            <person name="Chen Z."/>
            <person name="Engels R."/>
            <person name="Freedman E."/>
            <person name="Gellesch M."/>
            <person name="Goldberg J."/>
            <person name="Griggs A."/>
            <person name="Gujja S."/>
            <person name="Heilman E."/>
            <person name="Heiman D."/>
            <person name="Hepburn T."/>
            <person name="Howarth C."/>
            <person name="Jen D."/>
            <person name="Larson L."/>
            <person name="Lewis B."/>
            <person name="Mehta T."/>
            <person name="Park D."/>
            <person name="Pearson M."/>
            <person name="Roberts A."/>
            <person name="Saif S."/>
            <person name="Shea T."/>
            <person name="Shenoy N."/>
            <person name="Sisk P."/>
            <person name="Stolte C."/>
            <person name="Sykes S."/>
            <person name="Thomson T."/>
            <person name="Walk T."/>
            <person name="White J."/>
            <person name="Yandava C."/>
            <person name="Izard J."/>
            <person name="Baranova O.V."/>
            <person name="Blanton J.M."/>
            <person name="Tanner A.C."/>
            <person name="Dewhirst F.E."/>
            <person name="Haas B."/>
            <person name="Nusbaum C."/>
            <person name="Birren B."/>
        </authorList>
    </citation>
    <scope>NUCLEOTIDE SEQUENCE [LARGE SCALE GENOMIC DNA]</scope>
    <source>
        <strain evidence="2">1-1 BBBD Race 1</strain>
    </source>
</reference>
<accession>A0A180GCZ0</accession>
<evidence type="ECO:0000256" key="1">
    <source>
        <dbReference type="SAM" id="MobiDB-lite"/>
    </source>
</evidence>
<proteinExistence type="predicted"/>
<evidence type="ECO:0000313" key="3">
    <source>
        <dbReference type="EnsemblFungi" id="PTTG_28293-t43_1-p1"/>
    </source>
</evidence>
<dbReference type="EMBL" id="ADAS02000100">
    <property type="protein sequence ID" value="OAV90481.1"/>
    <property type="molecule type" value="Genomic_DNA"/>
</dbReference>
<keyword evidence="4" id="KW-1185">Reference proteome</keyword>
<name>A0A180GCZ0_PUCT1</name>
<dbReference type="Proteomes" id="UP000005240">
    <property type="component" value="Unassembled WGS sequence"/>
</dbReference>
<protein>
    <submittedName>
        <fullName evidence="2 3">Uncharacterized protein</fullName>
    </submittedName>
</protein>
<evidence type="ECO:0000313" key="4">
    <source>
        <dbReference type="Proteomes" id="UP000005240"/>
    </source>
</evidence>
<dbReference type="OrthoDB" id="10261556at2759"/>
<evidence type="ECO:0000313" key="2">
    <source>
        <dbReference type="EMBL" id="OAV90481.1"/>
    </source>
</evidence>
<reference evidence="3 4" key="3">
    <citation type="journal article" date="2017" name="G3 (Bethesda)">
        <title>Comparative analysis highlights variable genome content of wheat rusts and divergence of the mating loci.</title>
        <authorList>
            <person name="Cuomo C.A."/>
            <person name="Bakkeren G."/>
            <person name="Khalil H.B."/>
            <person name="Panwar V."/>
            <person name="Joly D."/>
            <person name="Linning R."/>
            <person name="Sakthikumar S."/>
            <person name="Song X."/>
            <person name="Adiconis X."/>
            <person name="Fan L."/>
            <person name="Goldberg J.M."/>
            <person name="Levin J.Z."/>
            <person name="Young S."/>
            <person name="Zeng Q."/>
            <person name="Anikster Y."/>
            <person name="Bruce M."/>
            <person name="Wang M."/>
            <person name="Yin C."/>
            <person name="McCallum B."/>
            <person name="Szabo L.J."/>
            <person name="Hulbert S."/>
            <person name="Chen X."/>
            <person name="Fellers J.P."/>
        </authorList>
    </citation>
    <scope>NUCLEOTIDE SEQUENCE</scope>
    <source>
        <strain evidence="4">Isolate 1-1 / race 1 (BBBD)</strain>
        <strain evidence="3">isolate 1-1 / race 1 (BBBD)</strain>
    </source>
</reference>
<feature type="region of interest" description="Disordered" evidence="1">
    <location>
        <begin position="1"/>
        <end position="47"/>
    </location>
</feature>
<dbReference type="VEuPathDB" id="FungiDB:PTTG_28293"/>
<organism evidence="2">
    <name type="scientific">Puccinia triticina (isolate 1-1 / race 1 (BBBD))</name>
    <name type="common">Brown leaf rust fungus</name>
    <dbReference type="NCBI Taxonomy" id="630390"/>
    <lineage>
        <taxon>Eukaryota</taxon>
        <taxon>Fungi</taxon>
        <taxon>Dikarya</taxon>
        <taxon>Basidiomycota</taxon>
        <taxon>Pucciniomycotina</taxon>
        <taxon>Pucciniomycetes</taxon>
        <taxon>Pucciniales</taxon>
        <taxon>Pucciniaceae</taxon>
        <taxon>Puccinia</taxon>
    </lineage>
</organism>
<feature type="compositionally biased region" description="Low complexity" evidence="1">
    <location>
        <begin position="19"/>
        <end position="47"/>
    </location>
</feature>
<gene>
    <name evidence="2" type="ORF">PTTG_28293</name>
</gene>
<reference evidence="3" key="4">
    <citation type="submission" date="2025-05" db="UniProtKB">
        <authorList>
            <consortium name="EnsemblFungi"/>
        </authorList>
    </citation>
    <scope>IDENTIFICATION</scope>
    <source>
        <strain evidence="3">isolate 1-1 / race 1 (BBBD)</strain>
    </source>
</reference>
<sequence>MEQVERTATDMPRVPFKVPTRAPSSSSSISQSKSSSRSSSATPMSPKSLAKKFFKSQAVRDSRIKLIQKILDMGEDSLRDYIIKDSESFFGQTPTALQTRIAEMYHHLFAPSTRKATILVLNPLDSLGENQVAEKEKDGMTAISLTKMTFTRKVADKIIKGDYSFVYLDVVYSQTEAMEICDLYLALSPSTSCSNALIVQRDAVVRKFRSLTNGNLWSSGAPTISYMPANCNQKHYEEFEDH</sequence>